<name>A0A6A5Z6J8_9PLEO</name>
<feature type="compositionally biased region" description="Polar residues" evidence="1">
    <location>
        <begin position="713"/>
        <end position="727"/>
    </location>
</feature>
<evidence type="ECO:0000313" key="2">
    <source>
        <dbReference type="EMBL" id="KAF2115070.1"/>
    </source>
</evidence>
<gene>
    <name evidence="2" type="ORF">BDV96DRAFT_687792</name>
</gene>
<protein>
    <recommendedName>
        <fullName evidence="4">UBA domain-containing protein</fullName>
    </recommendedName>
</protein>
<dbReference type="PANTHER" id="PTHR39597:SF1">
    <property type="entry name" value="UBA DOMAIN-CONTAINING PROTEIN RUP1"/>
    <property type="match status" value="1"/>
</dbReference>
<evidence type="ECO:0000313" key="3">
    <source>
        <dbReference type="Proteomes" id="UP000799770"/>
    </source>
</evidence>
<dbReference type="PANTHER" id="PTHR39597">
    <property type="entry name" value="UBA DOMAIN-CONTAINING PROTEIN RUP1"/>
    <property type="match status" value="1"/>
</dbReference>
<dbReference type="InterPro" id="IPR055335">
    <property type="entry name" value="Ucp6/RUP1"/>
</dbReference>
<dbReference type="GO" id="GO:0016579">
    <property type="term" value="P:protein deubiquitination"/>
    <property type="evidence" value="ECO:0007669"/>
    <property type="project" value="TreeGrafter"/>
</dbReference>
<dbReference type="GO" id="GO:0005829">
    <property type="term" value="C:cytosol"/>
    <property type="evidence" value="ECO:0007669"/>
    <property type="project" value="TreeGrafter"/>
</dbReference>
<dbReference type="AlphaFoldDB" id="A0A6A5Z6J8"/>
<feature type="compositionally biased region" description="Basic and acidic residues" evidence="1">
    <location>
        <begin position="780"/>
        <end position="798"/>
    </location>
</feature>
<dbReference type="OrthoDB" id="4489171at2759"/>
<evidence type="ECO:0008006" key="4">
    <source>
        <dbReference type="Google" id="ProtNLM"/>
    </source>
</evidence>
<feature type="compositionally biased region" description="Low complexity" evidence="1">
    <location>
        <begin position="99"/>
        <end position="109"/>
    </location>
</feature>
<proteinExistence type="predicted"/>
<sequence>MADSGLEEGVMFLQSIGPDLSRQKCVDILKHYNNDVNTAVNKVMDGQYENEMKTDRWDGNVFHADRYGQTESGDTPSFVIDYATGVDNYPHSGAPSRPPSRTSHRSGTPAAHTGDVPLQSIENSQESGVIGNSRPVFGPATKDHYDTSKWAMVTTSSSAELIPDASPNDRKREDGQPAILKPLADGNFLPALLIILHSIPLYREALLASKISAQNYFVGDDWWKGNGSNPSRMLDYSAGTGPANDLEFLHEVQRLVAFLDSTDRAYGSVSHLMQLDAWKNFQWPSDANDHSDLLRFLLIWSSAYESQVADISLRGALKSVIIAGGEELESFVLDVPVVQSNSGTDLTLYDVLDGALFSSLAQNAHIGDISNVLIFSLAAAAPSATKLDCKIPATFYADRYLEENKDVIDGMFLEMQQYEKQIADIDAKIDNTKYRTSKRTGKRMEALDIMRISMRAFQPRPDDLVEDPRNETALQQLQSVYTAIERKLRVLDEEKTKIRKTLSTISDNFKAPIDDSTDSFMNTAQTDITTANGTSHERPLTHPYKLRGVSTRSGVFYILHPDTTSNISGAEQWWRMEYSTATSEAYIFREKVTLAQVLEKASSESNKALLVYANEEALSTRNGQSDTPGLLRQFIKQDNLKFLEELQSDYPGLDNVFDPDANIKPLGDWDVDEPPTYADDYAHHGGTSVFGNQWTADPSYGDISARDFHEQNSRSSDLSSATLTPNTEPDDEVLPDSGTEMREINGGIAAWAGGASDASSDTVGGEAMDVVDSQATINPRDIEMKDIDLSDPPADRETTVSHIELVDSETKKGG</sequence>
<dbReference type="Proteomes" id="UP000799770">
    <property type="component" value="Unassembled WGS sequence"/>
</dbReference>
<dbReference type="GO" id="GO:0005634">
    <property type="term" value="C:nucleus"/>
    <property type="evidence" value="ECO:0007669"/>
    <property type="project" value="TreeGrafter"/>
</dbReference>
<feature type="region of interest" description="Disordered" evidence="1">
    <location>
        <begin position="83"/>
        <end position="116"/>
    </location>
</feature>
<keyword evidence="3" id="KW-1185">Reference proteome</keyword>
<organism evidence="2 3">
    <name type="scientific">Lophiotrema nucula</name>
    <dbReference type="NCBI Taxonomy" id="690887"/>
    <lineage>
        <taxon>Eukaryota</taxon>
        <taxon>Fungi</taxon>
        <taxon>Dikarya</taxon>
        <taxon>Ascomycota</taxon>
        <taxon>Pezizomycotina</taxon>
        <taxon>Dothideomycetes</taxon>
        <taxon>Pleosporomycetidae</taxon>
        <taxon>Pleosporales</taxon>
        <taxon>Lophiotremataceae</taxon>
        <taxon>Lophiotrema</taxon>
    </lineage>
</organism>
<feature type="region of interest" description="Disordered" evidence="1">
    <location>
        <begin position="709"/>
        <end position="737"/>
    </location>
</feature>
<dbReference type="EMBL" id="ML977324">
    <property type="protein sequence ID" value="KAF2115070.1"/>
    <property type="molecule type" value="Genomic_DNA"/>
</dbReference>
<accession>A0A6A5Z6J8</accession>
<evidence type="ECO:0000256" key="1">
    <source>
        <dbReference type="SAM" id="MobiDB-lite"/>
    </source>
</evidence>
<feature type="region of interest" description="Disordered" evidence="1">
    <location>
        <begin position="773"/>
        <end position="798"/>
    </location>
</feature>
<reference evidence="2" key="1">
    <citation type="journal article" date="2020" name="Stud. Mycol.">
        <title>101 Dothideomycetes genomes: a test case for predicting lifestyles and emergence of pathogens.</title>
        <authorList>
            <person name="Haridas S."/>
            <person name="Albert R."/>
            <person name="Binder M."/>
            <person name="Bloem J."/>
            <person name="Labutti K."/>
            <person name="Salamov A."/>
            <person name="Andreopoulos B."/>
            <person name="Baker S."/>
            <person name="Barry K."/>
            <person name="Bills G."/>
            <person name="Bluhm B."/>
            <person name="Cannon C."/>
            <person name="Castanera R."/>
            <person name="Culley D."/>
            <person name="Daum C."/>
            <person name="Ezra D."/>
            <person name="Gonzalez J."/>
            <person name="Henrissat B."/>
            <person name="Kuo A."/>
            <person name="Liang C."/>
            <person name="Lipzen A."/>
            <person name="Lutzoni F."/>
            <person name="Magnuson J."/>
            <person name="Mondo S."/>
            <person name="Nolan M."/>
            <person name="Ohm R."/>
            <person name="Pangilinan J."/>
            <person name="Park H.-J."/>
            <person name="Ramirez L."/>
            <person name="Alfaro M."/>
            <person name="Sun H."/>
            <person name="Tritt A."/>
            <person name="Yoshinaga Y."/>
            <person name="Zwiers L.-H."/>
            <person name="Turgeon B."/>
            <person name="Goodwin S."/>
            <person name="Spatafora J."/>
            <person name="Crous P."/>
            <person name="Grigoriev I."/>
        </authorList>
    </citation>
    <scope>NUCLEOTIDE SEQUENCE</scope>
    <source>
        <strain evidence="2">CBS 627.86</strain>
    </source>
</reference>